<feature type="signal peptide" evidence="1">
    <location>
        <begin position="1"/>
        <end position="19"/>
    </location>
</feature>
<accession>A0A8H4QSN3</accession>
<keyword evidence="1" id="KW-0732">Signal</keyword>
<reference evidence="2 3" key="1">
    <citation type="submission" date="2019-12" db="EMBL/GenBank/DDBJ databases">
        <authorList>
            <person name="Floudas D."/>
            <person name="Bentzer J."/>
            <person name="Ahren D."/>
            <person name="Johansson T."/>
            <person name="Persson P."/>
            <person name="Tunlid A."/>
        </authorList>
    </citation>
    <scope>NUCLEOTIDE SEQUENCE [LARGE SCALE GENOMIC DNA]</scope>
    <source>
        <strain evidence="2 3">CBS 102.39</strain>
    </source>
</reference>
<evidence type="ECO:0000256" key="1">
    <source>
        <dbReference type="SAM" id="SignalP"/>
    </source>
</evidence>
<name>A0A8H4QSN3_9AGAR</name>
<sequence>MKFAISSTLLTLAAGLVSAATIESRLSCPQATRFGVVTLSKSTVKAGDSITINVDLRCAVQNFGINAQLLDYTLEVPASSNNGFQAPIMLGRHSIAHGALSDTLTTTIPHGFFVAGSNYNVVLTNVYPIAGTDGSPVVVEGGVLTPITVQV</sequence>
<evidence type="ECO:0000313" key="3">
    <source>
        <dbReference type="Proteomes" id="UP000521872"/>
    </source>
</evidence>
<organism evidence="2 3">
    <name type="scientific">Agrocybe pediades</name>
    <dbReference type="NCBI Taxonomy" id="84607"/>
    <lineage>
        <taxon>Eukaryota</taxon>
        <taxon>Fungi</taxon>
        <taxon>Dikarya</taxon>
        <taxon>Basidiomycota</taxon>
        <taxon>Agaricomycotina</taxon>
        <taxon>Agaricomycetes</taxon>
        <taxon>Agaricomycetidae</taxon>
        <taxon>Agaricales</taxon>
        <taxon>Agaricineae</taxon>
        <taxon>Strophariaceae</taxon>
        <taxon>Agrocybe</taxon>
    </lineage>
</organism>
<dbReference type="AlphaFoldDB" id="A0A8H4QSN3"/>
<comment type="caution">
    <text evidence="2">The sequence shown here is derived from an EMBL/GenBank/DDBJ whole genome shotgun (WGS) entry which is preliminary data.</text>
</comment>
<keyword evidence="3" id="KW-1185">Reference proteome</keyword>
<protein>
    <submittedName>
        <fullName evidence="2">Uncharacterized protein</fullName>
    </submittedName>
</protein>
<proteinExistence type="predicted"/>
<dbReference type="Proteomes" id="UP000521872">
    <property type="component" value="Unassembled WGS sequence"/>
</dbReference>
<evidence type="ECO:0000313" key="2">
    <source>
        <dbReference type="EMBL" id="KAF4616609.1"/>
    </source>
</evidence>
<gene>
    <name evidence="2" type="ORF">D9613_008510</name>
</gene>
<dbReference type="EMBL" id="JAACJL010000031">
    <property type="protein sequence ID" value="KAF4616609.1"/>
    <property type="molecule type" value="Genomic_DNA"/>
</dbReference>
<feature type="chain" id="PRO_5034694798" evidence="1">
    <location>
        <begin position="20"/>
        <end position="151"/>
    </location>
</feature>